<dbReference type="Pfam" id="PF04965">
    <property type="entry name" value="GPW_gp25"/>
    <property type="match status" value="1"/>
</dbReference>
<dbReference type="SUPFAM" id="SSF160719">
    <property type="entry name" value="gpW/gp25-like"/>
    <property type="match status" value="1"/>
</dbReference>
<gene>
    <name evidence="2" type="ORF">SAMN06264365_110261</name>
</gene>
<reference evidence="2 3" key="1">
    <citation type="submission" date="2017-06" db="EMBL/GenBank/DDBJ databases">
        <authorList>
            <person name="Kim H.J."/>
            <person name="Triplett B.A."/>
        </authorList>
    </citation>
    <scope>NUCLEOTIDE SEQUENCE [LARGE SCALE GENOMIC DNA]</scope>
    <source>
        <strain evidence="2 3">DSM 43151</strain>
    </source>
</reference>
<dbReference type="Gene3D" id="3.10.450.40">
    <property type="match status" value="1"/>
</dbReference>
<evidence type="ECO:0000259" key="1">
    <source>
        <dbReference type="Pfam" id="PF04965"/>
    </source>
</evidence>
<dbReference type="EMBL" id="FZNR01000010">
    <property type="protein sequence ID" value="SNS14225.1"/>
    <property type="molecule type" value="Genomic_DNA"/>
</dbReference>
<organism evidence="2 3">
    <name type="scientific">Actinoplanes regularis</name>
    <dbReference type="NCBI Taxonomy" id="52697"/>
    <lineage>
        <taxon>Bacteria</taxon>
        <taxon>Bacillati</taxon>
        <taxon>Actinomycetota</taxon>
        <taxon>Actinomycetes</taxon>
        <taxon>Micromonosporales</taxon>
        <taxon>Micromonosporaceae</taxon>
        <taxon>Actinoplanes</taxon>
    </lineage>
</organism>
<dbReference type="OrthoDB" id="9802846at2"/>
<feature type="domain" description="IraD/Gp25-like" evidence="1">
    <location>
        <begin position="38"/>
        <end position="128"/>
    </location>
</feature>
<accession>A0A239C1P5</accession>
<keyword evidence="3" id="KW-1185">Reference proteome</keyword>
<proteinExistence type="predicted"/>
<dbReference type="AlphaFoldDB" id="A0A239C1P5"/>
<dbReference type="InterPro" id="IPR007048">
    <property type="entry name" value="IraD/Gp25-like"/>
</dbReference>
<sequence length="145" mass="15955">MSVDAGRTAGIPADDRVLGQGWAAPVRLGADSELGIDSGAEKVRQSILLILATGRGERVMRPDFGAGLEDFLFEPVSTTTAALIRHRVQTSLVLWEPRIDVIDVAVQLTGRRTGRLDITVRYRIRSTNTFYNLVYPFFLREGGPV</sequence>
<dbReference type="RefSeq" id="WP_089295789.1">
    <property type="nucleotide sequence ID" value="NZ_BOMU01000062.1"/>
</dbReference>
<dbReference type="Proteomes" id="UP000198415">
    <property type="component" value="Unassembled WGS sequence"/>
</dbReference>
<evidence type="ECO:0000313" key="2">
    <source>
        <dbReference type="EMBL" id="SNS14225.1"/>
    </source>
</evidence>
<protein>
    <recommendedName>
        <fullName evidence="1">IraD/Gp25-like domain-containing protein</fullName>
    </recommendedName>
</protein>
<name>A0A239C1P5_9ACTN</name>
<evidence type="ECO:0000313" key="3">
    <source>
        <dbReference type="Proteomes" id="UP000198415"/>
    </source>
</evidence>